<dbReference type="KEGG" id="tmar:MARIT_0439"/>
<evidence type="ECO:0000313" key="2">
    <source>
        <dbReference type="Proteomes" id="UP000231564"/>
    </source>
</evidence>
<reference evidence="1 2" key="1">
    <citation type="submission" date="2016-11" db="EMBL/GenBank/DDBJ databases">
        <authorList>
            <person name="Jaros S."/>
            <person name="Januszkiewicz K."/>
            <person name="Wedrychowicz H."/>
        </authorList>
    </citation>
    <scope>NUCLEOTIDE SEQUENCE [LARGE SCALE GENOMIC DNA]</scope>
    <source>
        <strain evidence="1">NCIMB 2154T</strain>
    </source>
</reference>
<dbReference type="Proteomes" id="UP000231564">
    <property type="component" value="Chromosome MARIT"/>
</dbReference>
<dbReference type="AlphaFoldDB" id="A0A2H1E7K7"/>
<protein>
    <submittedName>
        <fullName evidence="1">Uncharacterized protein</fullName>
    </submittedName>
</protein>
<sequence>MNNTIIAVHGKSNQGKSETIKKVCQLILELYPDNAIPSITPINYNHDIFLSITIGKIKIGFESQGDPNSRMIHDNTVEELAKEACNIIICATRTGGMTVKKVDEIADKYDYHTLWISSFWSPTLNHTVLNRYGAENIINIIKGLITAQL</sequence>
<dbReference type="GeneID" id="47722039"/>
<gene>
    <name evidence="1" type="ORF">MARIT_0439</name>
</gene>
<name>A0A2H1E7K7_9FLAO</name>
<dbReference type="RefSeq" id="WP_100210635.1">
    <property type="nucleotide sequence ID" value="NZ_CP138495.1"/>
</dbReference>
<proteinExistence type="predicted"/>
<organism evidence="1 2">
    <name type="scientific">Tenacibaculum maritimum NCIMB 2154</name>
    <dbReference type="NCBI Taxonomy" id="1349785"/>
    <lineage>
        <taxon>Bacteria</taxon>
        <taxon>Pseudomonadati</taxon>
        <taxon>Bacteroidota</taxon>
        <taxon>Flavobacteriia</taxon>
        <taxon>Flavobacteriales</taxon>
        <taxon>Flavobacteriaceae</taxon>
        <taxon>Tenacibaculum</taxon>
    </lineage>
</organism>
<keyword evidence="2" id="KW-1185">Reference proteome</keyword>
<accession>A0A2H1E7K7</accession>
<dbReference type="EMBL" id="LT634361">
    <property type="protein sequence ID" value="SFZ80341.1"/>
    <property type="molecule type" value="Genomic_DNA"/>
</dbReference>
<dbReference type="OrthoDB" id="5821096at2"/>
<evidence type="ECO:0000313" key="1">
    <source>
        <dbReference type="EMBL" id="SFZ80341.1"/>
    </source>
</evidence>